<gene>
    <name evidence="1" type="ORF">GHO29_10760</name>
</gene>
<evidence type="ECO:0000313" key="2">
    <source>
        <dbReference type="Proteomes" id="UP000437970"/>
    </source>
</evidence>
<organism evidence="1 2">
    <name type="scientific">Pseudomonas helleri</name>
    <dbReference type="NCBI Taxonomy" id="1608996"/>
    <lineage>
        <taxon>Bacteria</taxon>
        <taxon>Pseudomonadati</taxon>
        <taxon>Pseudomonadota</taxon>
        <taxon>Gammaproteobacteria</taxon>
        <taxon>Pseudomonadales</taxon>
        <taxon>Pseudomonadaceae</taxon>
        <taxon>Pseudomonas</taxon>
    </lineage>
</organism>
<sequence>MQYILATPLALSGFPSSAERQYRHNEIEKTFNMKAPNKKASVDATTSPVFIVIIKLMIVETQKTDMSTGSSTTHFSSSISFIDLPTNNLSMNEASINNNGSIAA</sequence>
<proteinExistence type="predicted"/>
<dbReference type="EMBL" id="WIVW01000010">
    <property type="protein sequence ID" value="MQU26965.1"/>
    <property type="molecule type" value="Genomic_DNA"/>
</dbReference>
<evidence type="ECO:0000313" key="1">
    <source>
        <dbReference type="EMBL" id="MQU26965.1"/>
    </source>
</evidence>
<reference evidence="1 2" key="1">
    <citation type="submission" date="2019-10" db="EMBL/GenBank/DDBJ databases">
        <title>Evaluation of single-gene subtyping targets for Pseudomonas.</title>
        <authorList>
            <person name="Reichler S.J."/>
            <person name="Orsi R.H."/>
            <person name="Wiedmann M."/>
            <person name="Martin N.H."/>
            <person name="Murphy S.I."/>
        </authorList>
    </citation>
    <scope>NUCLEOTIDE SEQUENCE [LARGE SCALE GENOMIC DNA]</scope>
    <source>
        <strain evidence="1 2">FSL R10-1984</strain>
    </source>
</reference>
<dbReference type="Proteomes" id="UP000437970">
    <property type="component" value="Unassembled WGS sequence"/>
</dbReference>
<name>A0A7X1XXX4_9PSED</name>
<protein>
    <submittedName>
        <fullName evidence="1">Uncharacterized protein</fullName>
    </submittedName>
</protein>
<dbReference type="AlphaFoldDB" id="A0A7X1XXX4"/>
<accession>A0A7X1XXX4</accession>
<comment type="caution">
    <text evidence="1">The sequence shown here is derived from an EMBL/GenBank/DDBJ whole genome shotgun (WGS) entry which is preliminary data.</text>
</comment>